<dbReference type="GO" id="GO:0046872">
    <property type="term" value="F:metal ion binding"/>
    <property type="evidence" value="ECO:0007669"/>
    <property type="project" value="UniProtKB-KW"/>
</dbReference>
<dbReference type="Proteomes" id="UP000249616">
    <property type="component" value="Chromosome"/>
</dbReference>
<dbReference type="KEGG" id="scad:DN051_04625"/>
<dbReference type="RefSeq" id="WP_053756248.1">
    <property type="nucleotide sequence ID" value="NZ_CBDRHE010000044.1"/>
</dbReference>
<evidence type="ECO:0000256" key="2">
    <source>
        <dbReference type="ARBA" id="ARBA00001968"/>
    </source>
</evidence>
<dbReference type="EMBL" id="CP030073">
    <property type="protein sequence ID" value="AWW36020.1"/>
    <property type="molecule type" value="Genomic_DNA"/>
</dbReference>
<evidence type="ECO:0000256" key="13">
    <source>
        <dbReference type="PIRSR" id="PIRSR605493-1"/>
    </source>
</evidence>
<comment type="function">
    <text evidence="8">Catalyzes the aldol cleavage of 4-hydroxy-4-methyl-2-oxoglutarate (HMG) into 2 molecules of pyruvate. Also contains a secondary oxaloacetate (OAA) decarboxylase activity due to the common pyruvate enolate transition state formed following C-C bond cleavage in the retro-aldol and decarboxylation reactions.</text>
</comment>
<evidence type="ECO:0000256" key="12">
    <source>
        <dbReference type="ARBA" id="ARBA00047973"/>
    </source>
</evidence>
<evidence type="ECO:0000256" key="4">
    <source>
        <dbReference type="ARBA" id="ARBA00011233"/>
    </source>
</evidence>
<evidence type="ECO:0000313" key="14">
    <source>
        <dbReference type="EMBL" id="AWW36020.1"/>
    </source>
</evidence>
<feature type="binding site" evidence="13">
    <location>
        <position position="129"/>
    </location>
    <ligand>
        <name>substrate</name>
    </ligand>
</feature>
<dbReference type="CDD" id="cd16841">
    <property type="entry name" value="RraA_family"/>
    <property type="match status" value="1"/>
</dbReference>
<dbReference type="Pfam" id="PF03737">
    <property type="entry name" value="RraA-like"/>
    <property type="match status" value="1"/>
</dbReference>
<keyword evidence="15" id="KW-1185">Reference proteome</keyword>
<evidence type="ECO:0000256" key="6">
    <source>
        <dbReference type="ARBA" id="ARBA00012947"/>
    </source>
</evidence>
<dbReference type="InterPro" id="IPR036704">
    <property type="entry name" value="RraA/RraA-like_sf"/>
</dbReference>
<organism evidence="14 15">
    <name type="scientific">Streptomyces cadmiisoli</name>
    <dbReference type="NCBI Taxonomy" id="2184053"/>
    <lineage>
        <taxon>Bacteria</taxon>
        <taxon>Bacillati</taxon>
        <taxon>Actinomycetota</taxon>
        <taxon>Actinomycetes</taxon>
        <taxon>Kitasatosporales</taxon>
        <taxon>Streptomycetaceae</taxon>
        <taxon>Streptomyces</taxon>
        <taxon>Streptomyces aurantiacus group</taxon>
    </lineage>
</organism>
<protein>
    <recommendedName>
        <fullName evidence="7">Putative 4-hydroxy-4-methyl-2-oxoglutarate aldolase</fullName>
        <ecNumber evidence="6">4.1.1.112</ecNumber>
        <ecNumber evidence="5">4.1.3.17</ecNumber>
    </recommendedName>
    <alternativeName>
        <fullName evidence="11">Oxaloacetate decarboxylase</fullName>
    </alternativeName>
    <alternativeName>
        <fullName evidence="9">Regulator of ribonuclease activity homolog</fullName>
    </alternativeName>
    <alternativeName>
        <fullName evidence="10">RraA-like protein</fullName>
    </alternativeName>
</protein>
<sequence>MADNTGVTADTAGLRDLASRVRTPDVVDAMGRAHRHVCHIGDLVSPTPGRVLLGPALTVSYLPSCAEALPPERYNFTRLLTDAVGEGAQGGVLVLAGNGHTGVSLGGGGKLSLLAAHGLAGVLADGRLRDFPQLATYDFAAYCWGETTKWGGDVVTPYEANRPVVVAGVTIRPGDYVFADGSGAVVIPAAQVISVFEEANRIVRDEEAFVESVRKGAVDARFE</sequence>
<dbReference type="SUPFAM" id="SSF89562">
    <property type="entry name" value="RraA-like"/>
    <property type="match status" value="1"/>
</dbReference>
<gene>
    <name evidence="14" type="ORF">DN051_04625</name>
</gene>
<evidence type="ECO:0000256" key="8">
    <source>
        <dbReference type="ARBA" id="ARBA00025046"/>
    </source>
</evidence>
<dbReference type="PANTHER" id="PTHR33254:SF4">
    <property type="entry name" value="4-HYDROXY-4-METHYL-2-OXOGLUTARATE ALDOLASE 3-RELATED"/>
    <property type="match status" value="1"/>
</dbReference>
<comment type="cofactor">
    <cofactor evidence="2">
        <name>a divalent metal cation</name>
        <dbReference type="ChEBI" id="CHEBI:60240"/>
    </cofactor>
</comment>
<comment type="catalytic activity">
    <reaction evidence="1">
        <text>4-hydroxy-4-methyl-2-oxoglutarate = 2 pyruvate</text>
        <dbReference type="Rhea" id="RHEA:22748"/>
        <dbReference type="ChEBI" id="CHEBI:15361"/>
        <dbReference type="ChEBI" id="CHEBI:58276"/>
        <dbReference type="EC" id="4.1.3.17"/>
    </reaction>
</comment>
<keyword evidence="13" id="KW-0479">Metal-binding</keyword>
<evidence type="ECO:0000256" key="3">
    <source>
        <dbReference type="ARBA" id="ARBA00008621"/>
    </source>
</evidence>
<dbReference type="InterPro" id="IPR005493">
    <property type="entry name" value="RraA/RraA-like"/>
</dbReference>
<reference evidence="14 15" key="1">
    <citation type="journal article" date="2019" name="Int. J. Syst. Evol. Microbiol.">
        <title>Streptomyces cadmiisoli sp. nov., a novel actinomycete isolated from cadmium-contaminated soil.</title>
        <authorList>
            <person name="Li K."/>
            <person name="Tang X."/>
            <person name="Zhao J."/>
            <person name="Guo Y."/>
            <person name="Tang Y."/>
            <person name="Gao J."/>
        </authorList>
    </citation>
    <scope>NUCLEOTIDE SEQUENCE [LARGE SCALE GENOMIC DNA]</scope>
    <source>
        <strain evidence="14 15">ZFG47</strain>
    </source>
</reference>
<dbReference type="PANTHER" id="PTHR33254">
    <property type="entry name" value="4-HYDROXY-4-METHYL-2-OXOGLUTARATE ALDOLASE 3-RELATED"/>
    <property type="match status" value="1"/>
</dbReference>
<evidence type="ECO:0000256" key="1">
    <source>
        <dbReference type="ARBA" id="ARBA00001342"/>
    </source>
</evidence>
<evidence type="ECO:0000256" key="9">
    <source>
        <dbReference type="ARBA" id="ARBA00029596"/>
    </source>
</evidence>
<dbReference type="GO" id="GO:0008948">
    <property type="term" value="F:oxaloacetate decarboxylase activity"/>
    <property type="evidence" value="ECO:0007669"/>
    <property type="project" value="UniProtKB-EC"/>
</dbReference>
<dbReference type="AlphaFoldDB" id="A0A2Z4ITF7"/>
<comment type="catalytic activity">
    <reaction evidence="12">
        <text>oxaloacetate + H(+) = pyruvate + CO2</text>
        <dbReference type="Rhea" id="RHEA:15641"/>
        <dbReference type="ChEBI" id="CHEBI:15361"/>
        <dbReference type="ChEBI" id="CHEBI:15378"/>
        <dbReference type="ChEBI" id="CHEBI:16452"/>
        <dbReference type="ChEBI" id="CHEBI:16526"/>
        <dbReference type="EC" id="4.1.1.112"/>
    </reaction>
</comment>
<comment type="subunit">
    <text evidence="4">Homotrimer.</text>
</comment>
<proteinExistence type="inferred from homology"/>
<comment type="similarity">
    <text evidence="3">Belongs to the class II aldolase/RraA-like family.</text>
</comment>
<keyword evidence="13" id="KW-0460">Magnesium</keyword>
<dbReference type="GO" id="GO:0047443">
    <property type="term" value="F:4-hydroxy-4-methyl-2-oxoglutarate aldolase activity"/>
    <property type="evidence" value="ECO:0007669"/>
    <property type="project" value="UniProtKB-EC"/>
</dbReference>
<evidence type="ECO:0000256" key="5">
    <source>
        <dbReference type="ARBA" id="ARBA00012213"/>
    </source>
</evidence>
<accession>A0A2Z4ITF7</accession>
<dbReference type="Gene3D" id="3.50.30.40">
    <property type="entry name" value="Ribonuclease E inhibitor RraA/RraA-like"/>
    <property type="match status" value="1"/>
</dbReference>
<comment type="cofactor">
    <cofactor evidence="13">
        <name>Mg(2+)</name>
        <dbReference type="ChEBI" id="CHEBI:18420"/>
    </cofactor>
</comment>
<evidence type="ECO:0000256" key="11">
    <source>
        <dbReference type="ARBA" id="ARBA00032305"/>
    </source>
</evidence>
<dbReference type="EC" id="4.1.3.17" evidence="5"/>
<evidence type="ECO:0000256" key="7">
    <source>
        <dbReference type="ARBA" id="ARBA00016549"/>
    </source>
</evidence>
<evidence type="ECO:0000313" key="15">
    <source>
        <dbReference type="Proteomes" id="UP000249616"/>
    </source>
</evidence>
<dbReference type="EC" id="4.1.1.112" evidence="6"/>
<name>A0A2Z4ITF7_9ACTN</name>
<evidence type="ECO:0000256" key="10">
    <source>
        <dbReference type="ARBA" id="ARBA00030169"/>
    </source>
</evidence>
<feature type="binding site" evidence="13">
    <location>
        <position position="130"/>
    </location>
    <ligand>
        <name>Mg(2+)</name>
        <dbReference type="ChEBI" id="CHEBI:18420"/>
    </ligand>
</feature>